<dbReference type="GO" id="GO:0003677">
    <property type="term" value="F:DNA binding"/>
    <property type="evidence" value="ECO:0007669"/>
    <property type="project" value="UniProtKB-KW"/>
</dbReference>
<gene>
    <name evidence="7" type="ORF">IC761_03410</name>
</gene>
<keyword evidence="4" id="KW-0238">DNA-binding</keyword>
<sequence>MELRVLRYFATVAAEGSFSRAAEKLHIAQPPLSRQIQQLERELGVQLLHRSRPLTLTEPGRYLFEQARQILNRADEARAMTRRIAKGMVRQFNIGFVASTLYDALPELIRRFRLAVPDADVHLVEMITLEQIAALKDGRIDVGFGRLRFEDDAIARRVIREEPLCVAVPLRHALAKGRKVRLRKTLGEPLILYPNSPRPSFADQVLSFYADAGIEPTIGMEVRELQTALGLVAAGAGICLVPASVRRLGRDDIRYLDLDEATMRTPIIMSYRRNDNSKLLAALLELVA</sequence>
<reference evidence="7 8" key="1">
    <citation type="submission" date="2020-09" db="EMBL/GenBank/DDBJ databases">
        <title>Complete genomes of bradyrhizobia occurring on native shrubby legumes in Australia.</title>
        <authorList>
            <person name="Lafay B."/>
        </authorList>
    </citation>
    <scope>NUCLEOTIDE SEQUENCE [LARGE SCALE GENOMIC DNA]</scope>
    <source>
        <strain evidence="7 8">BDV5040</strain>
    </source>
</reference>
<dbReference type="CDD" id="cd08445">
    <property type="entry name" value="PBP2_BenM_CatM_CatR"/>
    <property type="match status" value="1"/>
</dbReference>
<evidence type="ECO:0000313" key="7">
    <source>
        <dbReference type="EMBL" id="QPF92360.1"/>
    </source>
</evidence>
<dbReference type="Pfam" id="PF03466">
    <property type="entry name" value="LysR_substrate"/>
    <property type="match status" value="1"/>
</dbReference>
<evidence type="ECO:0000256" key="3">
    <source>
        <dbReference type="ARBA" id="ARBA00023015"/>
    </source>
</evidence>
<keyword evidence="8" id="KW-1185">Reference proteome</keyword>
<dbReference type="Gene3D" id="3.40.190.10">
    <property type="entry name" value="Periplasmic binding protein-like II"/>
    <property type="match status" value="2"/>
</dbReference>
<dbReference type="PANTHER" id="PTHR30346">
    <property type="entry name" value="TRANSCRIPTIONAL DUAL REGULATOR HCAR-RELATED"/>
    <property type="match status" value="1"/>
</dbReference>
<evidence type="ECO:0000256" key="1">
    <source>
        <dbReference type="ARBA" id="ARBA00003502"/>
    </source>
</evidence>
<dbReference type="PRINTS" id="PR00039">
    <property type="entry name" value="HTHLYSR"/>
</dbReference>
<dbReference type="GO" id="GO:0032993">
    <property type="term" value="C:protein-DNA complex"/>
    <property type="evidence" value="ECO:0007669"/>
    <property type="project" value="TreeGrafter"/>
</dbReference>
<evidence type="ECO:0000259" key="6">
    <source>
        <dbReference type="PROSITE" id="PS50931"/>
    </source>
</evidence>
<dbReference type="InterPro" id="IPR000847">
    <property type="entry name" value="LysR_HTH_N"/>
</dbReference>
<keyword evidence="3" id="KW-0805">Transcription regulation</keyword>
<evidence type="ECO:0000256" key="2">
    <source>
        <dbReference type="ARBA" id="ARBA00009437"/>
    </source>
</evidence>
<protein>
    <submittedName>
        <fullName evidence="7">LysR family transcriptional regulator</fullName>
    </submittedName>
</protein>
<dbReference type="Pfam" id="PF00126">
    <property type="entry name" value="HTH_1"/>
    <property type="match status" value="1"/>
</dbReference>
<dbReference type="EMBL" id="CP061379">
    <property type="protein sequence ID" value="QPF92360.1"/>
    <property type="molecule type" value="Genomic_DNA"/>
</dbReference>
<organism evidence="7 8">
    <name type="scientific">Bradyrhizobium commune</name>
    <dbReference type="NCBI Taxonomy" id="83627"/>
    <lineage>
        <taxon>Bacteria</taxon>
        <taxon>Pseudomonadati</taxon>
        <taxon>Pseudomonadota</taxon>
        <taxon>Alphaproteobacteria</taxon>
        <taxon>Hyphomicrobiales</taxon>
        <taxon>Nitrobacteraceae</taxon>
        <taxon>Bradyrhizobium</taxon>
    </lineage>
</organism>
<name>A0A7S9D700_9BRAD</name>
<dbReference type="InterPro" id="IPR036388">
    <property type="entry name" value="WH-like_DNA-bd_sf"/>
</dbReference>
<dbReference type="PANTHER" id="PTHR30346:SF17">
    <property type="entry name" value="LYSR FAMILY TRANSCRIPTIONAL REGULATOR"/>
    <property type="match status" value="1"/>
</dbReference>
<dbReference type="SUPFAM" id="SSF46785">
    <property type="entry name" value="Winged helix' DNA-binding domain"/>
    <property type="match status" value="1"/>
</dbReference>
<dbReference type="InterPro" id="IPR036390">
    <property type="entry name" value="WH_DNA-bd_sf"/>
</dbReference>
<dbReference type="GO" id="GO:0003700">
    <property type="term" value="F:DNA-binding transcription factor activity"/>
    <property type="evidence" value="ECO:0007669"/>
    <property type="project" value="InterPro"/>
</dbReference>
<dbReference type="KEGG" id="bcou:IC761_03410"/>
<dbReference type="PROSITE" id="PS50931">
    <property type="entry name" value="HTH_LYSR"/>
    <property type="match status" value="1"/>
</dbReference>
<proteinExistence type="inferred from homology"/>
<feature type="domain" description="HTH lysR-type" evidence="6">
    <location>
        <begin position="1"/>
        <end position="57"/>
    </location>
</feature>
<evidence type="ECO:0000256" key="5">
    <source>
        <dbReference type="ARBA" id="ARBA00023163"/>
    </source>
</evidence>
<dbReference type="RefSeq" id="WP_195801898.1">
    <property type="nucleotide sequence ID" value="NZ_CP061379.1"/>
</dbReference>
<comment type="similarity">
    <text evidence="2">Belongs to the LysR transcriptional regulatory family.</text>
</comment>
<evidence type="ECO:0000256" key="4">
    <source>
        <dbReference type="ARBA" id="ARBA00023125"/>
    </source>
</evidence>
<dbReference type="InterPro" id="IPR005119">
    <property type="entry name" value="LysR_subst-bd"/>
</dbReference>
<dbReference type="SUPFAM" id="SSF53850">
    <property type="entry name" value="Periplasmic binding protein-like II"/>
    <property type="match status" value="1"/>
</dbReference>
<dbReference type="Gene3D" id="1.10.10.10">
    <property type="entry name" value="Winged helix-like DNA-binding domain superfamily/Winged helix DNA-binding domain"/>
    <property type="match status" value="1"/>
</dbReference>
<dbReference type="FunFam" id="1.10.10.10:FF:000001">
    <property type="entry name" value="LysR family transcriptional regulator"/>
    <property type="match status" value="1"/>
</dbReference>
<dbReference type="Proteomes" id="UP000594621">
    <property type="component" value="Chromosome"/>
</dbReference>
<comment type="function">
    <text evidence="1">NodD regulates the expression of the nodABCFE genes which encode other nodulation proteins. NodD is also a negative regulator of its own expression. Binds flavonoids as inducers.</text>
</comment>
<accession>A0A7S9D700</accession>
<dbReference type="AlphaFoldDB" id="A0A7S9D700"/>
<evidence type="ECO:0000313" key="8">
    <source>
        <dbReference type="Proteomes" id="UP000594621"/>
    </source>
</evidence>
<keyword evidence="5" id="KW-0804">Transcription</keyword>